<evidence type="ECO:0000313" key="2">
    <source>
        <dbReference type="Proteomes" id="UP000503447"/>
    </source>
</evidence>
<dbReference type="Proteomes" id="UP000503447">
    <property type="component" value="Chromosome"/>
</dbReference>
<reference evidence="2" key="1">
    <citation type="submission" date="2020-05" db="EMBL/GenBank/DDBJ databases">
        <title>Frigoriglobus tundricola gen. nov., sp. nov., a psychrotolerant cellulolytic planctomycete of the family Gemmataceae with two divergent copies of 16S rRNA gene.</title>
        <authorList>
            <person name="Kulichevskaya I.S."/>
            <person name="Ivanova A.A."/>
            <person name="Naumoff D.G."/>
            <person name="Beletsky A.V."/>
            <person name="Rijpstra W.I.C."/>
            <person name="Sinninghe Damste J.S."/>
            <person name="Mardanov A.V."/>
            <person name="Ravin N.V."/>
            <person name="Dedysh S.N."/>
        </authorList>
    </citation>
    <scope>NUCLEOTIDE SEQUENCE [LARGE SCALE GENOMIC DNA]</scope>
    <source>
        <strain evidence="2">PL17</strain>
    </source>
</reference>
<dbReference type="EMBL" id="CP053452">
    <property type="protein sequence ID" value="QJW98584.1"/>
    <property type="molecule type" value="Genomic_DNA"/>
</dbReference>
<organism evidence="1 2">
    <name type="scientific">Frigoriglobus tundricola</name>
    <dbReference type="NCBI Taxonomy" id="2774151"/>
    <lineage>
        <taxon>Bacteria</taxon>
        <taxon>Pseudomonadati</taxon>
        <taxon>Planctomycetota</taxon>
        <taxon>Planctomycetia</taxon>
        <taxon>Gemmatales</taxon>
        <taxon>Gemmataceae</taxon>
        <taxon>Frigoriglobus</taxon>
    </lineage>
</organism>
<name>A0A6M5YYH4_9BACT</name>
<dbReference type="AlphaFoldDB" id="A0A6M5YYH4"/>
<keyword evidence="2" id="KW-1185">Reference proteome</keyword>
<proteinExistence type="predicted"/>
<sequence>MQTPSFTIGGTPVPFEAAWVKLKLRPHEPTGYEVVVPRPLWPAVFDPGAERAESQNLPEFGGVLLALHELPEVW</sequence>
<gene>
    <name evidence="1" type="ORF">FTUN_6179</name>
</gene>
<protein>
    <submittedName>
        <fullName evidence="1">Uncharacterized protein</fullName>
    </submittedName>
</protein>
<dbReference type="KEGG" id="ftj:FTUN_6179"/>
<evidence type="ECO:0000313" key="1">
    <source>
        <dbReference type="EMBL" id="QJW98584.1"/>
    </source>
</evidence>
<accession>A0A6M5YYH4</accession>